<feature type="domain" description="Response regulatory" evidence="2">
    <location>
        <begin position="5"/>
        <end position="116"/>
    </location>
</feature>
<dbReference type="InterPro" id="IPR046947">
    <property type="entry name" value="LytR-like"/>
</dbReference>
<organism evidence="4 5">
    <name type="scientific">Costertonia aggregata</name>
    <dbReference type="NCBI Taxonomy" id="343403"/>
    <lineage>
        <taxon>Bacteria</taxon>
        <taxon>Pseudomonadati</taxon>
        <taxon>Bacteroidota</taxon>
        <taxon>Flavobacteriia</taxon>
        <taxon>Flavobacteriales</taxon>
        <taxon>Flavobacteriaceae</taxon>
        <taxon>Costertonia</taxon>
    </lineage>
</organism>
<evidence type="ECO:0000313" key="5">
    <source>
        <dbReference type="Proteomes" id="UP000509302"/>
    </source>
</evidence>
<dbReference type="PROSITE" id="PS50930">
    <property type="entry name" value="HTH_LYTTR"/>
    <property type="match status" value="1"/>
</dbReference>
<feature type="modified residue" description="4-aspartylphosphate" evidence="1">
    <location>
        <position position="56"/>
    </location>
</feature>
<dbReference type="PANTHER" id="PTHR37299:SF1">
    <property type="entry name" value="STAGE 0 SPORULATION PROTEIN A HOMOLOG"/>
    <property type="match status" value="1"/>
</dbReference>
<dbReference type="PROSITE" id="PS50110">
    <property type="entry name" value="RESPONSE_REGULATORY"/>
    <property type="match status" value="1"/>
</dbReference>
<feature type="domain" description="HTH LytTR-type" evidence="3">
    <location>
        <begin position="141"/>
        <end position="239"/>
    </location>
</feature>
<proteinExistence type="predicted"/>
<evidence type="ECO:0000259" key="3">
    <source>
        <dbReference type="PROSITE" id="PS50930"/>
    </source>
</evidence>
<keyword evidence="5" id="KW-1185">Reference proteome</keyword>
<gene>
    <name evidence="4" type="ORF">HYG79_08435</name>
</gene>
<dbReference type="SMART" id="SM00448">
    <property type="entry name" value="REC"/>
    <property type="match status" value="1"/>
</dbReference>
<dbReference type="SUPFAM" id="SSF52172">
    <property type="entry name" value="CheY-like"/>
    <property type="match status" value="1"/>
</dbReference>
<accession>A0A7H9APL2</accession>
<evidence type="ECO:0000313" key="4">
    <source>
        <dbReference type="EMBL" id="QLG45372.1"/>
    </source>
</evidence>
<dbReference type="SMART" id="SM00850">
    <property type="entry name" value="LytTR"/>
    <property type="match status" value="1"/>
</dbReference>
<dbReference type="Gene3D" id="2.40.50.1020">
    <property type="entry name" value="LytTr DNA-binding domain"/>
    <property type="match status" value="1"/>
</dbReference>
<dbReference type="PANTHER" id="PTHR37299">
    <property type="entry name" value="TRANSCRIPTIONAL REGULATOR-RELATED"/>
    <property type="match status" value="1"/>
</dbReference>
<dbReference type="GO" id="GO:0000156">
    <property type="term" value="F:phosphorelay response regulator activity"/>
    <property type="evidence" value="ECO:0007669"/>
    <property type="project" value="InterPro"/>
</dbReference>
<dbReference type="RefSeq" id="WP_179241661.1">
    <property type="nucleotide sequence ID" value="NZ_CP058595.1"/>
</dbReference>
<dbReference type="GO" id="GO:0003677">
    <property type="term" value="F:DNA binding"/>
    <property type="evidence" value="ECO:0007669"/>
    <property type="project" value="InterPro"/>
</dbReference>
<keyword evidence="1" id="KW-0597">Phosphoprotein</keyword>
<dbReference type="Gene3D" id="3.40.50.2300">
    <property type="match status" value="1"/>
</dbReference>
<dbReference type="EMBL" id="CP058595">
    <property type="protein sequence ID" value="QLG45372.1"/>
    <property type="molecule type" value="Genomic_DNA"/>
</dbReference>
<dbReference type="Proteomes" id="UP000509302">
    <property type="component" value="Chromosome"/>
</dbReference>
<reference evidence="4 5" key="1">
    <citation type="journal article" date="2006" name="Int. J. Syst. Evol. Microbiol.">
        <title>Costertonia aggregata gen. nov., sp. nov., a mesophilic marine bacterium of the family Flavobacteriaceae, isolated from a mature biofilm.</title>
        <authorList>
            <person name="Kwon K.K."/>
            <person name="Lee Y.K."/>
            <person name="Lee H.K."/>
        </authorList>
    </citation>
    <scope>NUCLEOTIDE SEQUENCE [LARGE SCALE GENOMIC DNA]</scope>
    <source>
        <strain evidence="4 5">KCCM 42265</strain>
    </source>
</reference>
<evidence type="ECO:0000256" key="1">
    <source>
        <dbReference type="PROSITE-ProRule" id="PRU00169"/>
    </source>
</evidence>
<sequence>MSVIKVLLVDDEFLALNLLENYVEQIPGLEIMDKVKCPLAAIDILNQGKTDLLFLDIQMPTLSGINLLKTLKNKPVTIFTTAYSEHAVEAFGLDAVDYLLKPFSFERFLQAVNKAKEQLKKYHLEVSHIGKNTVNANEGFLSIKADSKLIKVLHRDIMFVEGLKEYVRIITAEEGFVTLMSLKELEDILPQDKFMRCHKSYIVNVTKVKSVEGNLLHLGNRKVTVSRDKKSEIVQRIFG</sequence>
<dbReference type="InterPro" id="IPR001789">
    <property type="entry name" value="Sig_transdc_resp-reg_receiver"/>
</dbReference>
<dbReference type="Pfam" id="PF00072">
    <property type="entry name" value="Response_reg"/>
    <property type="match status" value="1"/>
</dbReference>
<evidence type="ECO:0000259" key="2">
    <source>
        <dbReference type="PROSITE" id="PS50110"/>
    </source>
</evidence>
<dbReference type="InterPro" id="IPR011006">
    <property type="entry name" value="CheY-like_superfamily"/>
</dbReference>
<dbReference type="Pfam" id="PF04397">
    <property type="entry name" value="LytTR"/>
    <property type="match status" value="1"/>
</dbReference>
<dbReference type="AlphaFoldDB" id="A0A7H9APL2"/>
<protein>
    <submittedName>
        <fullName evidence="4">Response regulator transcription factor</fullName>
    </submittedName>
</protein>
<name>A0A7H9APL2_9FLAO</name>
<dbReference type="KEGG" id="cagg:HYG79_08435"/>
<dbReference type="InterPro" id="IPR007492">
    <property type="entry name" value="LytTR_DNA-bd_dom"/>
</dbReference>